<accession>A0ABV8ERW9</accession>
<evidence type="ECO:0008006" key="3">
    <source>
        <dbReference type="Google" id="ProtNLM"/>
    </source>
</evidence>
<gene>
    <name evidence="1" type="ORF">ACFOUP_18985</name>
</gene>
<keyword evidence="2" id="KW-1185">Reference proteome</keyword>
<dbReference type="Proteomes" id="UP001595766">
    <property type="component" value="Unassembled WGS sequence"/>
</dbReference>
<dbReference type="RefSeq" id="WP_241294786.1">
    <property type="nucleotide sequence ID" value="NZ_JAKZGR010000008.1"/>
</dbReference>
<dbReference type="EMBL" id="JBHSAV010000094">
    <property type="protein sequence ID" value="MFC3978476.1"/>
    <property type="molecule type" value="Genomic_DNA"/>
</dbReference>
<evidence type="ECO:0000313" key="2">
    <source>
        <dbReference type="Proteomes" id="UP001595766"/>
    </source>
</evidence>
<evidence type="ECO:0000313" key="1">
    <source>
        <dbReference type="EMBL" id="MFC3978476.1"/>
    </source>
</evidence>
<comment type="caution">
    <text evidence="1">The sequence shown here is derived from an EMBL/GenBank/DDBJ whole genome shotgun (WGS) entry which is preliminary data.</text>
</comment>
<protein>
    <recommendedName>
        <fullName evidence="3">CRISPR-associated protein Csx10</fullName>
    </recommendedName>
</protein>
<proteinExistence type="predicted"/>
<organism evidence="1 2">
    <name type="scientific">Belliella kenyensis</name>
    <dbReference type="NCBI Taxonomy" id="1472724"/>
    <lineage>
        <taxon>Bacteria</taxon>
        <taxon>Pseudomonadati</taxon>
        <taxon>Bacteroidota</taxon>
        <taxon>Cytophagia</taxon>
        <taxon>Cytophagales</taxon>
        <taxon>Cyclobacteriaceae</taxon>
        <taxon>Belliella</taxon>
    </lineage>
</organism>
<name>A0ABV8ERW9_9BACT</name>
<reference evidence="2" key="1">
    <citation type="journal article" date="2019" name="Int. J. Syst. Evol. Microbiol.">
        <title>The Global Catalogue of Microorganisms (GCM) 10K type strain sequencing project: providing services to taxonomists for standard genome sequencing and annotation.</title>
        <authorList>
            <consortium name="The Broad Institute Genomics Platform"/>
            <consortium name="The Broad Institute Genome Sequencing Center for Infectious Disease"/>
            <person name="Wu L."/>
            <person name="Ma J."/>
        </authorList>
    </citation>
    <scope>NUCLEOTIDE SEQUENCE [LARGE SCALE GENOMIC DNA]</scope>
    <source>
        <strain evidence="2">CECT 8551</strain>
    </source>
</reference>
<sequence length="477" mass="54486">MKIYQYTCTLESDLIISSKAATEGQSQSLDYIPGSKFLGIVAKELYNRHATDLFHNGKVIFGNAYPRINGGSMIPVPAAFYFPKGKSLGEEILLPMNLKPNAKYVDKDGKEIQPKQARGGYFNWSEKTLFKPEQNFKLKSAFDSVKRKSADGQMFGYFSLPKGLSLYFTIHDSTDQYAEIIREKLEGLKQIGRSKSAEYGLVDIKFEKEISELLVYRQEAGEELVIYAFSDLCFVDQFGLFTAMPTSKDLTGSEKNEIIWEKSQVRSRKYPVWNGKRQSKDSDRIIIEKGSVFVVKINEAVPENFFTMGIGVLRSEGYGQVLVNPQFLPQESDRIDAVLTKKSQEQLFSYPDVGSASESFLLALKNRRSFADLDRQVKQEVDQFIELNKKILLDPSKSQWGTIRGYAKQSKNFDSFFTMTFEEEFGFINRGRSENQWRNAGPVLIEKVKYLKKEKGEAFTMDFIQKLSTEMPKQKES</sequence>